<dbReference type="InterPro" id="IPR036397">
    <property type="entry name" value="RNaseH_sf"/>
</dbReference>
<dbReference type="Proteomes" id="UP000013988">
    <property type="component" value="Unassembled WGS sequence"/>
</dbReference>
<dbReference type="GO" id="GO:0003676">
    <property type="term" value="F:nucleic acid binding"/>
    <property type="evidence" value="ECO:0007669"/>
    <property type="project" value="InterPro"/>
</dbReference>
<feature type="domain" description="Integrase catalytic" evidence="2">
    <location>
        <begin position="115"/>
        <end position="278"/>
    </location>
</feature>
<keyword evidence="4" id="KW-1185">Reference proteome</keyword>
<dbReference type="Pfam" id="PF13333">
    <property type="entry name" value="rve_2"/>
    <property type="match status" value="1"/>
</dbReference>
<dbReference type="InterPro" id="IPR048020">
    <property type="entry name" value="Transpos_IS3"/>
</dbReference>
<dbReference type="AlphaFoldDB" id="R9CD26"/>
<comment type="caution">
    <text evidence="3">The sequence shown here is derived from an EMBL/GenBank/DDBJ whole genome shotgun (WGS) entry which is preliminary data.</text>
</comment>
<dbReference type="EMBL" id="ASRV01000080">
    <property type="protein sequence ID" value="EOR26895.1"/>
    <property type="molecule type" value="Genomic_DNA"/>
</dbReference>
<gene>
    <name evidence="3" type="ORF">A500_06576</name>
</gene>
<dbReference type="InterPro" id="IPR001584">
    <property type="entry name" value="Integrase_cat-core"/>
</dbReference>
<dbReference type="Pfam" id="PF00665">
    <property type="entry name" value="rve"/>
    <property type="match status" value="1"/>
</dbReference>
<dbReference type="SUPFAM" id="SSF53098">
    <property type="entry name" value="Ribonuclease H-like"/>
    <property type="match status" value="1"/>
</dbReference>
<reference evidence="3 4" key="1">
    <citation type="submission" date="2013-03" db="EMBL/GenBank/DDBJ databases">
        <title>Whole genome shotgun sequencing of Clostridium sartagoforme AAU1.</title>
        <authorList>
            <person name="Joshi C.G."/>
            <person name="Duggirala S.M."/>
            <person name="Nathani N.M."/>
            <person name="Bhatt V.D."/>
            <person name="Patel A.K."/>
            <person name="Pandya P.R."/>
            <person name="KaPatel J.A."/>
        </authorList>
    </citation>
    <scope>NUCLEOTIDE SEQUENCE [LARGE SCALE GENOMIC DNA]</scope>
    <source>
        <strain evidence="3 4">AAU1</strain>
    </source>
</reference>
<comment type="function">
    <text evidence="1">Involved in the transposition of the insertion sequence.</text>
</comment>
<organism evidence="3 4">
    <name type="scientific">Clostridium sartagoforme AAU1</name>
    <dbReference type="NCBI Taxonomy" id="1202534"/>
    <lineage>
        <taxon>Bacteria</taxon>
        <taxon>Bacillati</taxon>
        <taxon>Bacillota</taxon>
        <taxon>Clostridia</taxon>
        <taxon>Eubacteriales</taxon>
        <taxon>Clostridiaceae</taxon>
        <taxon>Clostridium</taxon>
    </lineage>
</organism>
<dbReference type="InterPro" id="IPR025948">
    <property type="entry name" value="HTH-like_dom"/>
</dbReference>
<dbReference type="PROSITE" id="PS50994">
    <property type="entry name" value="INTEGRASE"/>
    <property type="match status" value="1"/>
</dbReference>
<evidence type="ECO:0000313" key="3">
    <source>
        <dbReference type="EMBL" id="EOR26895.1"/>
    </source>
</evidence>
<name>R9CD26_9CLOT</name>
<dbReference type="PANTHER" id="PTHR46889:SF4">
    <property type="entry name" value="TRANSPOSASE INSO FOR INSERTION SEQUENCE ELEMENT IS911B-RELATED"/>
    <property type="match status" value="1"/>
</dbReference>
<dbReference type="PATRIC" id="fig|1202534.3.peg.1322"/>
<dbReference type="NCBIfam" id="NF033516">
    <property type="entry name" value="transpos_IS3"/>
    <property type="match status" value="1"/>
</dbReference>
<sequence length="278" mass="33267">MSERYSIIRLCLLAKVVRSSYYKWLKRKDIITNKDIQDKIIKNHILDIHNKYRGTYGRKRICIYLNNILGIEINHKRVYRLMNEMNIKAVIRKKVYKHKFKPASVAKNILNREFTVTRPLTKLCMDITYIPLDKSSRRFLYLSAVKDLYNDQIIAYNMSTRNDVKLVNDTLEQLYNLPLKKGCILHTDQGFQYTRKEYCDDLKRHSITQSMSRRGNCWDNAPIEIFFGHLKSELIYLSKTRETEKLINEINEYIWFYNNERILLKYGMSPIQYKSHAA</sequence>
<evidence type="ECO:0000313" key="4">
    <source>
        <dbReference type="Proteomes" id="UP000013988"/>
    </source>
</evidence>
<proteinExistence type="predicted"/>
<dbReference type="OrthoDB" id="9775203at2"/>
<dbReference type="PANTHER" id="PTHR46889">
    <property type="entry name" value="TRANSPOSASE INSF FOR INSERTION SEQUENCE IS3B-RELATED"/>
    <property type="match status" value="1"/>
</dbReference>
<evidence type="ECO:0000256" key="1">
    <source>
        <dbReference type="ARBA" id="ARBA00002286"/>
    </source>
</evidence>
<dbReference type="InterPro" id="IPR012337">
    <property type="entry name" value="RNaseH-like_sf"/>
</dbReference>
<protein>
    <submittedName>
        <fullName evidence="3">Transposase</fullName>
    </submittedName>
</protein>
<accession>R9CD26</accession>
<dbReference type="Pfam" id="PF13276">
    <property type="entry name" value="HTH_21"/>
    <property type="match status" value="1"/>
</dbReference>
<dbReference type="InterPro" id="IPR050900">
    <property type="entry name" value="Transposase_IS3/IS150/IS904"/>
</dbReference>
<dbReference type="GO" id="GO:0015074">
    <property type="term" value="P:DNA integration"/>
    <property type="evidence" value="ECO:0007669"/>
    <property type="project" value="InterPro"/>
</dbReference>
<dbReference type="Gene3D" id="3.30.420.10">
    <property type="entry name" value="Ribonuclease H-like superfamily/Ribonuclease H"/>
    <property type="match status" value="1"/>
</dbReference>
<evidence type="ECO:0000259" key="2">
    <source>
        <dbReference type="PROSITE" id="PS50994"/>
    </source>
</evidence>